<protein>
    <recommendedName>
        <fullName evidence="1">Carrier domain-containing protein</fullName>
    </recommendedName>
</protein>
<keyword evidence="3" id="KW-1185">Reference proteome</keyword>
<sequence length="82" mass="8931">MSTYSELKIIKATLIDLGIESDKIKESAKVHSDLGLDSSEIIEVVLALKNAFDFDVSLLYKISNDITLGEICQLVNSKGSAK</sequence>
<name>E6U9S9_ETHHY</name>
<dbReference type="KEGG" id="eha:Ethha_0622"/>
<dbReference type="InterPro" id="IPR009081">
    <property type="entry name" value="PP-bd_ACP"/>
</dbReference>
<evidence type="ECO:0000313" key="2">
    <source>
        <dbReference type="EMBL" id="ADU26195.1"/>
    </source>
</evidence>
<gene>
    <name evidence="2" type="ordered locus">Ethha_0622</name>
</gene>
<dbReference type="SUPFAM" id="SSF47336">
    <property type="entry name" value="ACP-like"/>
    <property type="match status" value="1"/>
</dbReference>
<organism evidence="2 3">
    <name type="scientific">Ethanoligenens harbinense (strain DSM 18485 / JCM 12961 / CGMCC 1.5033 / YUAN-3)</name>
    <dbReference type="NCBI Taxonomy" id="663278"/>
    <lineage>
        <taxon>Bacteria</taxon>
        <taxon>Bacillati</taxon>
        <taxon>Bacillota</taxon>
        <taxon>Clostridia</taxon>
        <taxon>Eubacteriales</taxon>
        <taxon>Oscillospiraceae</taxon>
        <taxon>Ethanoligenens</taxon>
    </lineage>
</organism>
<feature type="domain" description="Carrier" evidence="1">
    <location>
        <begin position="1"/>
        <end position="79"/>
    </location>
</feature>
<dbReference type="EMBL" id="CP002400">
    <property type="protein sequence ID" value="ADU26195.1"/>
    <property type="molecule type" value="Genomic_DNA"/>
</dbReference>
<dbReference type="RefSeq" id="WP_013484567.1">
    <property type="nucleotide sequence ID" value="NC_014828.1"/>
</dbReference>
<dbReference type="STRING" id="663278.Ethha_0622"/>
<evidence type="ECO:0000313" key="3">
    <source>
        <dbReference type="Proteomes" id="UP000001551"/>
    </source>
</evidence>
<evidence type="ECO:0000259" key="1">
    <source>
        <dbReference type="PROSITE" id="PS50075"/>
    </source>
</evidence>
<dbReference type="Pfam" id="PF00550">
    <property type="entry name" value="PP-binding"/>
    <property type="match status" value="1"/>
</dbReference>
<dbReference type="Proteomes" id="UP000001551">
    <property type="component" value="Chromosome"/>
</dbReference>
<dbReference type="PROSITE" id="PS50075">
    <property type="entry name" value="CARRIER"/>
    <property type="match status" value="1"/>
</dbReference>
<reference evidence="2 3" key="1">
    <citation type="submission" date="2010-12" db="EMBL/GenBank/DDBJ databases">
        <title>Complete sequence of Ethanoligenens harbinense YUAN-3.</title>
        <authorList>
            <person name="Lucas S."/>
            <person name="Copeland A."/>
            <person name="Lapidus A."/>
            <person name="Cheng J.-F."/>
            <person name="Bruce D."/>
            <person name="Goodwin L."/>
            <person name="Pitluck S."/>
            <person name="Chertkov O."/>
            <person name="Misra M."/>
            <person name="Detter J.C."/>
            <person name="Han C."/>
            <person name="Tapia R."/>
            <person name="Land M."/>
            <person name="Hauser L."/>
            <person name="Jeffries C."/>
            <person name="Kyrpides N."/>
            <person name="Ivanova N."/>
            <person name="Mikhailova N."/>
            <person name="Wang A."/>
            <person name="Mouttaki H."/>
            <person name="He Z."/>
            <person name="Zhou J."/>
            <person name="Hemme C.L."/>
            <person name="Woyke T."/>
        </authorList>
    </citation>
    <scope>NUCLEOTIDE SEQUENCE [LARGE SCALE GENOMIC DNA]</scope>
    <source>
        <strain evidence="3">DSM 18485 / JCM 12961 / CGMCC 1.5033 / YUAN-3</strain>
    </source>
</reference>
<dbReference type="AlphaFoldDB" id="E6U9S9"/>
<proteinExistence type="predicted"/>
<dbReference type="InterPro" id="IPR036736">
    <property type="entry name" value="ACP-like_sf"/>
</dbReference>
<accession>E6U9S9</accession>
<dbReference type="Gene3D" id="1.10.1200.10">
    <property type="entry name" value="ACP-like"/>
    <property type="match status" value="1"/>
</dbReference>
<dbReference type="HOGENOM" id="CLU_192784_0_0_9"/>